<dbReference type="Proteomes" id="UP000094527">
    <property type="component" value="Unassembled WGS sequence"/>
</dbReference>
<dbReference type="InterPro" id="IPR045165">
    <property type="entry name" value="Nitrobindin"/>
</dbReference>
<dbReference type="Pfam" id="PF04161">
    <property type="entry name" value="Arv1"/>
    <property type="match status" value="1"/>
</dbReference>
<dbReference type="SUPFAM" id="SSF50814">
    <property type="entry name" value="Lipocalins"/>
    <property type="match status" value="1"/>
</dbReference>
<evidence type="ECO:0000256" key="11">
    <source>
        <dbReference type="RuleBase" id="RU368065"/>
    </source>
</evidence>
<evidence type="ECO:0000256" key="1">
    <source>
        <dbReference type="ARBA" id="ARBA00004477"/>
    </source>
</evidence>
<keyword evidence="5 11" id="KW-0256">Endoplasmic reticulum</keyword>
<evidence type="ECO:0000259" key="12">
    <source>
        <dbReference type="Pfam" id="PF08768"/>
    </source>
</evidence>
<dbReference type="OMA" id="NPMHLES"/>
<evidence type="ECO:0000256" key="10">
    <source>
        <dbReference type="ARBA" id="ARBA00036993"/>
    </source>
</evidence>
<evidence type="ECO:0000313" key="13">
    <source>
        <dbReference type="EMBL" id="ODM98564.1"/>
    </source>
</evidence>
<keyword evidence="6 11" id="KW-1133">Transmembrane helix</keyword>
<evidence type="ECO:0000256" key="5">
    <source>
        <dbReference type="ARBA" id="ARBA00022824"/>
    </source>
</evidence>
<evidence type="ECO:0000256" key="4">
    <source>
        <dbReference type="ARBA" id="ARBA00022692"/>
    </source>
</evidence>
<evidence type="ECO:0000256" key="9">
    <source>
        <dbReference type="ARBA" id="ARBA00023136"/>
    </source>
</evidence>
<keyword evidence="8 11" id="KW-0443">Lipid metabolism</keyword>
<dbReference type="InterPro" id="IPR014878">
    <property type="entry name" value="THAP4-like_heme-bd"/>
</dbReference>
<dbReference type="OrthoDB" id="58529at2759"/>
<dbReference type="GO" id="GO:0032366">
    <property type="term" value="P:intracellular sterol transport"/>
    <property type="evidence" value="ECO:0007669"/>
    <property type="project" value="UniProtKB-UniRule"/>
</dbReference>
<comment type="caution">
    <text evidence="13">The sequence shown here is derived from an EMBL/GenBank/DDBJ whole genome shotgun (WGS) entry which is preliminary data.</text>
</comment>
<keyword evidence="9 11" id="KW-0472">Membrane</keyword>
<dbReference type="Pfam" id="PF08768">
    <property type="entry name" value="THAP4_heme-bd"/>
    <property type="match status" value="1"/>
</dbReference>
<evidence type="ECO:0000313" key="14">
    <source>
        <dbReference type="Proteomes" id="UP000094527"/>
    </source>
</evidence>
<dbReference type="PANTHER" id="PTHR15854:SF4">
    <property type="entry name" value="PEROXYNITRITE ISOMERASE THAP4"/>
    <property type="match status" value="1"/>
</dbReference>
<comment type="similarity">
    <text evidence="2 11">Belongs to the ARV1 family.</text>
</comment>
<sequence length="461" mass="52836">MMTSTHQEIFHNLNCCDTYYIVVGIAYLARSSRMGKVKDRRRSSSSGSLKSDKMYTCVHCGHLSPHIYKTYSLSSENLMKLLECRKCGKLVDKYIEYDVIIVAVNLLLLHQPAYRHVLLNDPFSSFWKLGIIFPFCEAYCHWCFQKGMETSPNRVDFYELENDFYRVLLRTAIGAAVFHGFILITAFIRSRLFRNMVRQNFSYMSVLKGTCMCGFYSIFELVSLVWSFKRMDSQYVFIYGIQWFTNVQSYIATTTATSPTSYFIVGIAIGLKLISLQLFDEHVPVLDFLNLLNKEKGLLNRNGSRRYARVAASNRVDNWKMDGTGKYPTIKDFRYNETVEFRRCGMQPLVAYSGSSSHFEKGNPMHLESGFLRSRGSGQVSFMVAHNFGLSSLEEGEIQGKEIKLKSQSIGRMTGAKDPSVTEIERVFTLTDENTLVQKLSMKTSTTTVMTEHLVATYTRE</sequence>
<dbReference type="CDD" id="cd07828">
    <property type="entry name" value="lipocalin_heme-bd-THAP4-like"/>
    <property type="match status" value="1"/>
</dbReference>
<feature type="domain" description="THAP4-like heme-binding" evidence="12">
    <location>
        <begin position="317"/>
        <end position="460"/>
    </location>
</feature>
<dbReference type="InterPro" id="IPR007290">
    <property type="entry name" value="Arv1"/>
</dbReference>
<dbReference type="PANTHER" id="PTHR15854">
    <property type="entry name" value="THAP4 PROTEIN"/>
    <property type="match status" value="1"/>
</dbReference>
<dbReference type="GO" id="GO:0005789">
    <property type="term" value="C:endoplasmic reticulum membrane"/>
    <property type="evidence" value="ECO:0007669"/>
    <property type="project" value="UniProtKB-SubCell"/>
</dbReference>
<accession>A0A1D2N0H1</accession>
<comment type="caution">
    <text evidence="11">Lacks conserved residue(s) required for the propagation of feature annotation.</text>
</comment>
<dbReference type="InterPro" id="IPR012674">
    <property type="entry name" value="Calycin"/>
</dbReference>
<keyword evidence="14" id="KW-1185">Reference proteome</keyword>
<evidence type="ECO:0000256" key="3">
    <source>
        <dbReference type="ARBA" id="ARBA00022448"/>
    </source>
</evidence>
<dbReference type="GO" id="GO:0097036">
    <property type="term" value="P:regulation of plasma membrane sterol distribution"/>
    <property type="evidence" value="ECO:0007669"/>
    <property type="project" value="UniProtKB-UniRule"/>
</dbReference>
<protein>
    <recommendedName>
        <fullName evidence="11">Protein ARV</fullName>
    </recommendedName>
</protein>
<evidence type="ECO:0000256" key="8">
    <source>
        <dbReference type="ARBA" id="ARBA00023098"/>
    </source>
</evidence>
<keyword evidence="4 11" id="KW-0812">Transmembrane</keyword>
<feature type="transmembrane region" description="Helical" evidence="11">
    <location>
        <begin position="167"/>
        <end position="188"/>
    </location>
</feature>
<name>A0A1D2N0H1_ORCCI</name>
<dbReference type="EMBL" id="LJIJ01000342">
    <property type="protein sequence ID" value="ODM98564.1"/>
    <property type="molecule type" value="Genomic_DNA"/>
</dbReference>
<comment type="function">
    <text evidence="11">Mediator of sterol homeostasis involved in sterol uptake, trafficking and distribution into membranes.</text>
</comment>
<evidence type="ECO:0000256" key="2">
    <source>
        <dbReference type="ARBA" id="ARBA00009187"/>
    </source>
</evidence>
<dbReference type="Gene3D" id="2.40.128.20">
    <property type="match status" value="1"/>
</dbReference>
<reference evidence="13 14" key="1">
    <citation type="journal article" date="2016" name="Genome Biol. Evol.">
        <title>Gene Family Evolution Reflects Adaptation to Soil Environmental Stressors in the Genome of the Collembolan Orchesella cincta.</title>
        <authorList>
            <person name="Faddeeva-Vakhrusheva A."/>
            <person name="Derks M.F."/>
            <person name="Anvar S.Y."/>
            <person name="Agamennone V."/>
            <person name="Suring W."/>
            <person name="Smit S."/>
            <person name="van Straalen N.M."/>
            <person name="Roelofs D."/>
        </authorList>
    </citation>
    <scope>NUCLEOTIDE SEQUENCE [LARGE SCALE GENOMIC DNA]</scope>
    <source>
        <tissue evidence="13">Mixed pool</tissue>
    </source>
</reference>
<comment type="catalytic activity">
    <reaction evidence="10">
        <text>peroxynitrite = nitrate</text>
        <dbReference type="Rhea" id="RHEA:63116"/>
        <dbReference type="ChEBI" id="CHEBI:17632"/>
        <dbReference type="ChEBI" id="CHEBI:25941"/>
    </reaction>
    <physiologicalReaction direction="left-to-right" evidence="10">
        <dbReference type="Rhea" id="RHEA:63117"/>
    </physiologicalReaction>
</comment>
<keyword evidence="3 11" id="KW-0813">Transport</keyword>
<dbReference type="AlphaFoldDB" id="A0A1D2N0H1"/>
<dbReference type="GO" id="GO:0016125">
    <property type="term" value="P:sterol metabolic process"/>
    <property type="evidence" value="ECO:0007669"/>
    <property type="project" value="UniProtKB-UniRule"/>
</dbReference>
<keyword evidence="7 11" id="KW-0445">Lipid transport</keyword>
<feature type="transmembrane region" description="Helical" evidence="11">
    <location>
        <begin position="209"/>
        <end position="228"/>
    </location>
</feature>
<gene>
    <name evidence="13" type="ORF">Ocin01_08126</name>
</gene>
<organism evidence="13 14">
    <name type="scientific">Orchesella cincta</name>
    <name type="common">Springtail</name>
    <name type="synonym">Podura cincta</name>
    <dbReference type="NCBI Taxonomy" id="48709"/>
    <lineage>
        <taxon>Eukaryota</taxon>
        <taxon>Metazoa</taxon>
        <taxon>Ecdysozoa</taxon>
        <taxon>Arthropoda</taxon>
        <taxon>Hexapoda</taxon>
        <taxon>Collembola</taxon>
        <taxon>Entomobryomorpha</taxon>
        <taxon>Entomobryoidea</taxon>
        <taxon>Orchesellidae</taxon>
        <taxon>Orchesellinae</taxon>
        <taxon>Orchesella</taxon>
    </lineage>
</organism>
<evidence type="ECO:0000256" key="7">
    <source>
        <dbReference type="ARBA" id="ARBA00023055"/>
    </source>
</evidence>
<proteinExistence type="inferred from homology"/>
<evidence type="ECO:0000256" key="6">
    <source>
        <dbReference type="ARBA" id="ARBA00022989"/>
    </source>
</evidence>
<comment type="subcellular location">
    <subcellularLocation>
        <location evidence="1 11">Endoplasmic reticulum membrane</location>
        <topology evidence="1 11">Multi-pass membrane protein</topology>
    </subcellularLocation>
</comment>